<protein>
    <submittedName>
        <fullName evidence="1">Uncharacterized protein</fullName>
    </submittedName>
</protein>
<dbReference type="AlphaFoldDB" id="A0A850NZP9"/>
<accession>A0A850NZP9</accession>
<feature type="non-terminal residue" evidence="1">
    <location>
        <position position="61"/>
    </location>
</feature>
<proteinExistence type="predicted"/>
<name>A0A850NZP9_9PROT</name>
<dbReference type="Proteomes" id="UP000522590">
    <property type="component" value="Unassembled WGS sequence"/>
</dbReference>
<evidence type="ECO:0000313" key="1">
    <source>
        <dbReference type="EMBL" id="NVN37885.1"/>
    </source>
</evidence>
<dbReference type="EMBL" id="JABXXS010000033">
    <property type="protein sequence ID" value="NVN37885.1"/>
    <property type="molecule type" value="Genomic_DNA"/>
</dbReference>
<gene>
    <name evidence="1" type="ORF">HUK81_13200</name>
</gene>
<comment type="caution">
    <text evidence="1">The sequence shown here is derived from an EMBL/GenBank/DDBJ whole genome shotgun (WGS) entry which is preliminary data.</text>
</comment>
<reference evidence="1 2" key="1">
    <citation type="submission" date="2020-06" db="EMBL/GenBank/DDBJ databases">
        <title>Description of novel acetic acid bacteria.</title>
        <authorList>
            <person name="Sombolestani A."/>
        </authorList>
    </citation>
    <scope>NUCLEOTIDE SEQUENCE [LARGE SCALE GENOMIC DNA]</scope>
    <source>
        <strain evidence="1 2">LMG 25</strain>
    </source>
</reference>
<organism evidence="1 2">
    <name type="scientific">Komagataeibacter swingsii</name>
    <dbReference type="NCBI Taxonomy" id="215220"/>
    <lineage>
        <taxon>Bacteria</taxon>
        <taxon>Pseudomonadati</taxon>
        <taxon>Pseudomonadota</taxon>
        <taxon>Alphaproteobacteria</taxon>
        <taxon>Acetobacterales</taxon>
        <taxon>Acetobacteraceae</taxon>
        <taxon>Komagataeibacter</taxon>
    </lineage>
</organism>
<evidence type="ECO:0000313" key="2">
    <source>
        <dbReference type="Proteomes" id="UP000522590"/>
    </source>
</evidence>
<sequence>MTDVLRATVRLFARLRGRRARLPRAGSGAPGRLAAAVGRVVGHARAIRHHVALPARRARAG</sequence>
<dbReference type="RefSeq" id="WP_176643669.1">
    <property type="nucleotide sequence ID" value="NZ_JABXXS010000033.1"/>
</dbReference>